<evidence type="ECO:0000313" key="2">
    <source>
        <dbReference type="Proteomes" id="UP000281553"/>
    </source>
</evidence>
<dbReference type="OrthoDB" id="10397397at2759"/>
<gene>
    <name evidence="1" type="ORF">DILT_LOCUS18470</name>
</gene>
<organism evidence="1 2">
    <name type="scientific">Dibothriocephalus latus</name>
    <name type="common">Fish tapeworm</name>
    <name type="synonym">Diphyllobothrium latum</name>
    <dbReference type="NCBI Taxonomy" id="60516"/>
    <lineage>
        <taxon>Eukaryota</taxon>
        <taxon>Metazoa</taxon>
        <taxon>Spiralia</taxon>
        <taxon>Lophotrochozoa</taxon>
        <taxon>Platyhelminthes</taxon>
        <taxon>Cestoda</taxon>
        <taxon>Eucestoda</taxon>
        <taxon>Diphyllobothriidea</taxon>
        <taxon>Diphyllobothriidae</taxon>
        <taxon>Dibothriocephalus</taxon>
    </lineage>
</organism>
<evidence type="ECO:0000313" key="1">
    <source>
        <dbReference type="EMBL" id="VDN41183.1"/>
    </source>
</evidence>
<protein>
    <submittedName>
        <fullName evidence="1">Uncharacterized protein</fullName>
    </submittedName>
</protein>
<dbReference type="EMBL" id="UYRU01100686">
    <property type="protein sequence ID" value="VDN41183.1"/>
    <property type="molecule type" value="Genomic_DNA"/>
</dbReference>
<name>A0A3P7NUT5_DIBLA</name>
<keyword evidence="2" id="KW-1185">Reference proteome</keyword>
<accession>A0A3P7NUT5</accession>
<dbReference type="Proteomes" id="UP000281553">
    <property type="component" value="Unassembled WGS sequence"/>
</dbReference>
<reference evidence="1 2" key="1">
    <citation type="submission" date="2018-11" db="EMBL/GenBank/DDBJ databases">
        <authorList>
            <consortium name="Pathogen Informatics"/>
        </authorList>
    </citation>
    <scope>NUCLEOTIDE SEQUENCE [LARGE SCALE GENOMIC DNA]</scope>
</reference>
<sequence>MTFVCSTCHIVYNSPEANSIIFAISVESSGDRSPCPTAQQSDYKDQVDESLRRQEEQISQLEIVNQISTIEPGSSEASLADIVRLFETIYVLVRDLDDATKSLLPRLTGGIQSLSTRVSPSHLTDTPTAFLCHRSHALQNAIALHLSGN</sequence>
<proteinExistence type="predicted"/>
<dbReference type="AlphaFoldDB" id="A0A3P7NUT5"/>